<reference evidence="1 2" key="1">
    <citation type="submission" date="2018-10" db="EMBL/GenBank/DDBJ databases">
        <authorList>
            <consortium name="Pathogen Informatics"/>
        </authorList>
    </citation>
    <scope>NUCLEOTIDE SEQUENCE [LARGE SCALE GENOMIC DNA]</scope>
</reference>
<dbReference type="OrthoDB" id="2984333at2759"/>
<organism evidence="1 2">
    <name type="scientific">Mesocestoides corti</name>
    <name type="common">Flatworm</name>
    <dbReference type="NCBI Taxonomy" id="53468"/>
    <lineage>
        <taxon>Eukaryota</taxon>
        <taxon>Metazoa</taxon>
        <taxon>Spiralia</taxon>
        <taxon>Lophotrochozoa</taxon>
        <taxon>Platyhelminthes</taxon>
        <taxon>Cestoda</taxon>
        <taxon>Eucestoda</taxon>
        <taxon>Cyclophyllidea</taxon>
        <taxon>Mesocestoididae</taxon>
        <taxon>Mesocestoides</taxon>
    </lineage>
</organism>
<keyword evidence="2" id="KW-1185">Reference proteome</keyword>
<dbReference type="AlphaFoldDB" id="A0A0R3UH69"/>
<dbReference type="Proteomes" id="UP000267029">
    <property type="component" value="Unassembled WGS sequence"/>
</dbReference>
<evidence type="ECO:0000313" key="1">
    <source>
        <dbReference type="EMBL" id="VDD80649.1"/>
    </source>
</evidence>
<dbReference type="EMBL" id="UXSR01005281">
    <property type="protein sequence ID" value="VDD80649.1"/>
    <property type="molecule type" value="Genomic_DNA"/>
</dbReference>
<protein>
    <submittedName>
        <fullName evidence="1">Uncharacterized protein</fullName>
    </submittedName>
</protein>
<sequence>MQSSSAGSKISPLRSVLPQFVPITPDSVRTSVERYHQKRIREKRSKDLKREWQLKRKKWSLNNANSDGEKAEVERVAFRNLGFCPHGEEAVPSVDDNDDFKIPQRANPMLASGKKLVPPLSNGFCTKRHTGTPLQEVDPFYLNKRSFVVIGGDKTIYRLSLAPSLFLFGPFNPIRRVAIYAMVHPYPSKVFD</sequence>
<name>A0A0R3UH69_MESCO</name>
<dbReference type="STRING" id="53468.A0A0R3UH69"/>
<accession>A0A0R3UH69</accession>
<evidence type="ECO:0000313" key="2">
    <source>
        <dbReference type="Proteomes" id="UP000267029"/>
    </source>
</evidence>
<gene>
    <name evidence="1" type="ORF">MCOS_LOCUS6652</name>
</gene>
<proteinExistence type="predicted"/>